<gene>
    <name evidence="2" type="ORF">ACFTOW_11335</name>
</gene>
<keyword evidence="3" id="KW-1185">Reference proteome</keyword>
<dbReference type="PANTHER" id="PTHR43138:SF1">
    <property type="entry name" value="N-ACETYLTRANSFERASE ACA1"/>
    <property type="match status" value="1"/>
</dbReference>
<dbReference type="GO" id="GO:0016746">
    <property type="term" value="F:acyltransferase activity"/>
    <property type="evidence" value="ECO:0007669"/>
    <property type="project" value="UniProtKB-KW"/>
</dbReference>
<dbReference type="Pfam" id="PF00583">
    <property type="entry name" value="Acetyltransf_1"/>
    <property type="match status" value="1"/>
</dbReference>
<evidence type="ECO:0000259" key="1">
    <source>
        <dbReference type="PROSITE" id="PS51186"/>
    </source>
</evidence>
<accession>A0ABW4EII3</accession>
<keyword evidence="2" id="KW-0808">Transferase</keyword>
<dbReference type="RefSeq" id="WP_379915709.1">
    <property type="nucleotide sequence ID" value="NZ_JBHUDD010000058.1"/>
</dbReference>
<dbReference type="Proteomes" id="UP001597186">
    <property type="component" value="Unassembled WGS sequence"/>
</dbReference>
<dbReference type="InterPro" id="IPR016181">
    <property type="entry name" value="Acyl_CoA_acyltransferase"/>
</dbReference>
<organism evidence="2 3">
    <name type="scientific">Lacimonas salitolerans</name>
    <dbReference type="NCBI Taxonomy" id="1323750"/>
    <lineage>
        <taxon>Bacteria</taxon>
        <taxon>Pseudomonadati</taxon>
        <taxon>Pseudomonadota</taxon>
        <taxon>Alphaproteobacteria</taxon>
        <taxon>Rhodobacterales</taxon>
        <taxon>Paracoccaceae</taxon>
        <taxon>Lacimonas</taxon>
    </lineage>
</organism>
<proteinExistence type="predicted"/>
<reference evidence="3" key="1">
    <citation type="journal article" date="2019" name="Int. J. Syst. Evol. Microbiol.">
        <title>The Global Catalogue of Microorganisms (GCM) 10K type strain sequencing project: providing services to taxonomists for standard genome sequencing and annotation.</title>
        <authorList>
            <consortium name="The Broad Institute Genomics Platform"/>
            <consortium name="The Broad Institute Genome Sequencing Center for Infectious Disease"/>
            <person name="Wu L."/>
            <person name="Ma J."/>
        </authorList>
    </citation>
    <scope>NUCLEOTIDE SEQUENCE [LARGE SCALE GENOMIC DNA]</scope>
    <source>
        <strain evidence="3">CGMCC 1.12477</strain>
    </source>
</reference>
<dbReference type="CDD" id="cd04301">
    <property type="entry name" value="NAT_SF"/>
    <property type="match status" value="1"/>
</dbReference>
<dbReference type="SUPFAM" id="SSF55729">
    <property type="entry name" value="Acyl-CoA N-acyltransferases (Nat)"/>
    <property type="match status" value="1"/>
</dbReference>
<keyword evidence="2" id="KW-0012">Acyltransferase</keyword>
<name>A0ABW4EII3_9RHOB</name>
<dbReference type="Gene3D" id="3.40.630.30">
    <property type="match status" value="1"/>
</dbReference>
<feature type="domain" description="N-acetyltransferase" evidence="1">
    <location>
        <begin position="3"/>
        <end position="163"/>
    </location>
</feature>
<dbReference type="PANTHER" id="PTHR43138">
    <property type="entry name" value="ACETYLTRANSFERASE, GNAT FAMILY"/>
    <property type="match status" value="1"/>
</dbReference>
<evidence type="ECO:0000313" key="3">
    <source>
        <dbReference type="Proteomes" id="UP001597186"/>
    </source>
</evidence>
<dbReference type="PROSITE" id="PS51186">
    <property type="entry name" value="GNAT"/>
    <property type="match status" value="1"/>
</dbReference>
<dbReference type="EMBL" id="JBHUDD010000058">
    <property type="protein sequence ID" value="MFD1509994.1"/>
    <property type="molecule type" value="Genomic_DNA"/>
</dbReference>
<dbReference type="EC" id="2.3.-.-" evidence="2"/>
<evidence type="ECO:0000313" key="2">
    <source>
        <dbReference type="EMBL" id="MFD1509994.1"/>
    </source>
</evidence>
<dbReference type="InterPro" id="IPR052742">
    <property type="entry name" value="Mito_N-acetyltransferase"/>
</dbReference>
<dbReference type="InterPro" id="IPR000182">
    <property type="entry name" value="GNAT_dom"/>
</dbReference>
<comment type="caution">
    <text evidence="2">The sequence shown here is derived from an EMBL/GenBank/DDBJ whole genome shotgun (WGS) entry which is preliminary data.</text>
</comment>
<sequence length="165" mass="17612">MALIIRSYTPADADAVQAMLMPVFRAGDTYSIDTDISAPAALAYWTGAGRRVFVANADAVALGTYYITRNQGGGGAHVCNCGFVTDAAARGRGVARAMLDHAVSTARDMGFRAMQFNFVVSTNTRAIAIWQGAGFDIVGRLPGAFRHPDHGYVDALVMYRDLTAE</sequence>
<protein>
    <submittedName>
        <fullName evidence="2">GNAT family N-acetyltransferase</fullName>
        <ecNumber evidence="2">2.3.-.-</ecNumber>
    </submittedName>
</protein>